<dbReference type="HOGENOM" id="CLU_2812585_0_0_1"/>
<dbReference type="Proteomes" id="UP000005446">
    <property type="component" value="Unassembled WGS sequence"/>
</dbReference>
<comment type="caution">
    <text evidence="2">The sequence shown here is derived from an EMBL/GenBank/DDBJ whole genome shotgun (WGS) entry which is preliminary data.</text>
</comment>
<protein>
    <submittedName>
        <fullName evidence="2">Uncharacterized protein</fullName>
    </submittedName>
</protein>
<organism evidence="2 3">
    <name type="scientific">Glarea lozoyensis (strain ATCC 74030 / MF5533)</name>
    <dbReference type="NCBI Taxonomy" id="1104152"/>
    <lineage>
        <taxon>Eukaryota</taxon>
        <taxon>Fungi</taxon>
        <taxon>Dikarya</taxon>
        <taxon>Ascomycota</taxon>
        <taxon>Pezizomycotina</taxon>
        <taxon>Leotiomycetes</taxon>
        <taxon>Helotiales</taxon>
        <taxon>Helotiaceae</taxon>
        <taxon>Glarea</taxon>
    </lineage>
</organism>
<gene>
    <name evidence="2" type="ORF">M7I_3415</name>
</gene>
<evidence type="ECO:0000313" key="3">
    <source>
        <dbReference type="Proteomes" id="UP000005446"/>
    </source>
</evidence>
<dbReference type="AlphaFoldDB" id="H0ELF2"/>
<sequence length="67" mass="7781">MEGRERVTRWINGTECAHRFRAQQSLETRETNDVRSERLRGDFGVNYGRTSGDRPEDPESSVEVQIL</sequence>
<feature type="region of interest" description="Disordered" evidence="1">
    <location>
        <begin position="41"/>
        <end position="67"/>
    </location>
</feature>
<accession>H0ELF2</accession>
<evidence type="ECO:0000313" key="2">
    <source>
        <dbReference type="EMBL" id="EHL00671.1"/>
    </source>
</evidence>
<proteinExistence type="predicted"/>
<evidence type="ECO:0000256" key="1">
    <source>
        <dbReference type="SAM" id="MobiDB-lite"/>
    </source>
</evidence>
<dbReference type="InParanoid" id="H0ELF2"/>
<dbReference type="EMBL" id="AGUE01000076">
    <property type="protein sequence ID" value="EHL00671.1"/>
    <property type="molecule type" value="Genomic_DNA"/>
</dbReference>
<name>H0ELF2_GLAL7</name>
<keyword evidence="3" id="KW-1185">Reference proteome</keyword>
<reference evidence="2 3" key="1">
    <citation type="journal article" date="2012" name="Eukaryot. Cell">
        <title>Genome sequence of the fungus Glarea lozoyensis: the first genome sequence of a species from the Helotiaceae family.</title>
        <authorList>
            <person name="Youssar L."/>
            <person name="Gruening B.A."/>
            <person name="Erxleben A."/>
            <person name="Guenther S."/>
            <person name="Huettel W."/>
        </authorList>
    </citation>
    <scope>NUCLEOTIDE SEQUENCE [LARGE SCALE GENOMIC DNA]</scope>
    <source>
        <strain evidence="3">ATCC 74030 / MF5533</strain>
    </source>
</reference>